<keyword evidence="6" id="KW-0851">Voltage-gated channel</keyword>
<evidence type="ECO:0000256" key="11">
    <source>
        <dbReference type="ARBA" id="ARBA00023303"/>
    </source>
</evidence>
<name>A0A1Y2CR78_9FUNG</name>
<feature type="transmembrane region" description="Helical" evidence="13">
    <location>
        <begin position="196"/>
        <end position="218"/>
    </location>
</feature>
<evidence type="ECO:0000256" key="1">
    <source>
        <dbReference type="ARBA" id="ARBA00004141"/>
    </source>
</evidence>
<comment type="subcellular location">
    <subcellularLocation>
        <location evidence="1">Membrane</location>
        <topology evidence="1">Multi-pass membrane protein</topology>
    </subcellularLocation>
</comment>
<feature type="transmembrane region" description="Helical" evidence="13">
    <location>
        <begin position="93"/>
        <end position="112"/>
    </location>
</feature>
<dbReference type="InterPro" id="IPR005821">
    <property type="entry name" value="Ion_trans_dom"/>
</dbReference>
<dbReference type="PRINTS" id="PR00169">
    <property type="entry name" value="KCHANNEL"/>
</dbReference>
<keyword evidence="2" id="KW-0813">Transport</keyword>
<proteinExistence type="predicted"/>
<keyword evidence="11 15" id="KW-0407">Ion channel</keyword>
<dbReference type="GO" id="GO:0008076">
    <property type="term" value="C:voltage-gated potassium channel complex"/>
    <property type="evidence" value="ECO:0007669"/>
    <property type="project" value="InterPro"/>
</dbReference>
<evidence type="ECO:0000256" key="8">
    <source>
        <dbReference type="ARBA" id="ARBA00022989"/>
    </source>
</evidence>
<evidence type="ECO:0000256" key="12">
    <source>
        <dbReference type="SAM" id="MobiDB-lite"/>
    </source>
</evidence>
<keyword evidence="16" id="KW-1185">Reference proteome</keyword>
<evidence type="ECO:0000313" key="16">
    <source>
        <dbReference type="Proteomes" id="UP000193642"/>
    </source>
</evidence>
<organism evidence="15 16">
    <name type="scientific">Rhizoclosmatium globosum</name>
    <dbReference type="NCBI Taxonomy" id="329046"/>
    <lineage>
        <taxon>Eukaryota</taxon>
        <taxon>Fungi</taxon>
        <taxon>Fungi incertae sedis</taxon>
        <taxon>Chytridiomycota</taxon>
        <taxon>Chytridiomycota incertae sedis</taxon>
        <taxon>Chytridiomycetes</taxon>
        <taxon>Chytridiales</taxon>
        <taxon>Chytriomycetaceae</taxon>
        <taxon>Rhizoclosmatium</taxon>
    </lineage>
</organism>
<dbReference type="EMBL" id="MCGO01000009">
    <property type="protein sequence ID" value="ORY49473.1"/>
    <property type="molecule type" value="Genomic_DNA"/>
</dbReference>
<keyword evidence="7" id="KW-0630">Potassium</keyword>
<evidence type="ECO:0000256" key="3">
    <source>
        <dbReference type="ARBA" id="ARBA00022538"/>
    </source>
</evidence>
<dbReference type="Gene3D" id="1.10.287.70">
    <property type="match status" value="1"/>
</dbReference>
<evidence type="ECO:0000256" key="7">
    <source>
        <dbReference type="ARBA" id="ARBA00022958"/>
    </source>
</evidence>
<feature type="transmembrane region" description="Helical" evidence="13">
    <location>
        <begin position="279"/>
        <end position="300"/>
    </location>
</feature>
<feature type="transmembrane region" description="Helical" evidence="13">
    <location>
        <begin position="63"/>
        <end position="81"/>
    </location>
</feature>
<dbReference type="GO" id="GO:0005249">
    <property type="term" value="F:voltage-gated potassium channel activity"/>
    <property type="evidence" value="ECO:0007669"/>
    <property type="project" value="InterPro"/>
</dbReference>
<dbReference type="Pfam" id="PF00520">
    <property type="entry name" value="Ion_trans"/>
    <property type="match status" value="1"/>
</dbReference>
<keyword evidence="4 13" id="KW-0812">Transmembrane</keyword>
<protein>
    <submittedName>
        <fullName evidence="15">Voltage-gated potassium channel</fullName>
    </submittedName>
</protein>
<keyword evidence="8 13" id="KW-1133">Transmembrane helix</keyword>
<evidence type="ECO:0000313" key="15">
    <source>
        <dbReference type="EMBL" id="ORY49473.1"/>
    </source>
</evidence>
<evidence type="ECO:0000256" key="4">
    <source>
        <dbReference type="ARBA" id="ARBA00022692"/>
    </source>
</evidence>
<keyword evidence="9" id="KW-0406">Ion transport</keyword>
<keyword evidence="5" id="KW-0631">Potassium channel</keyword>
<evidence type="ECO:0000256" key="10">
    <source>
        <dbReference type="ARBA" id="ARBA00023136"/>
    </source>
</evidence>
<evidence type="ECO:0000259" key="14">
    <source>
        <dbReference type="Pfam" id="PF00520"/>
    </source>
</evidence>
<dbReference type="AlphaFoldDB" id="A0A1Y2CR78"/>
<dbReference type="InterPro" id="IPR027359">
    <property type="entry name" value="Volt_channel_dom_sf"/>
</dbReference>
<dbReference type="GO" id="GO:0001508">
    <property type="term" value="P:action potential"/>
    <property type="evidence" value="ECO:0007669"/>
    <property type="project" value="TreeGrafter"/>
</dbReference>
<accession>A0A1Y2CR78</accession>
<dbReference type="Gene3D" id="1.20.120.350">
    <property type="entry name" value="Voltage-gated potassium channels. Chain C"/>
    <property type="match status" value="2"/>
</dbReference>
<dbReference type="OrthoDB" id="415460at2759"/>
<dbReference type="InterPro" id="IPR028325">
    <property type="entry name" value="VG_K_chnl"/>
</dbReference>
<dbReference type="SUPFAM" id="SSF81324">
    <property type="entry name" value="Voltage-gated potassium channels"/>
    <property type="match status" value="1"/>
</dbReference>
<feature type="transmembrane region" description="Helical" evidence="13">
    <location>
        <begin position="346"/>
        <end position="366"/>
    </location>
</feature>
<feature type="domain" description="Ion transport" evidence="14">
    <location>
        <begin position="62"/>
        <end position="372"/>
    </location>
</feature>
<evidence type="ECO:0000256" key="13">
    <source>
        <dbReference type="SAM" id="Phobius"/>
    </source>
</evidence>
<feature type="region of interest" description="Disordered" evidence="12">
    <location>
        <begin position="404"/>
        <end position="426"/>
    </location>
</feature>
<evidence type="ECO:0000256" key="5">
    <source>
        <dbReference type="ARBA" id="ARBA00022826"/>
    </source>
</evidence>
<keyword evidence="10 13" id="KW-0472">Membrane</keyword>
<comment type="caution">
    <text evidence="15">The sequence shown here is derived from an EMBL/GenBank/DDBJ whole genome shotgun (WGS) entry which is preliminary data.</text>
</comment>
<sequence length="604" mass="69489">MPPWRARMYITQNAGRLVPFKMMDVDLITAAYLSLSPEDQHRYAALNLTAPISVARKILISKLINTFSITVILLSIILLCVETDPVLKPYDVMIIFWLEFFCMTVFLTEIVLQRICIRMSLFQCMRSQFPKFNHRMSKLFQLLYTYRVDKAPQFFAFHPSSKEAESPCPSSMGQQTKNHCFRQIQFQYLDTDYVKWNWLLIDLIAVVPFAVQVIVYGIQSTVTGEGFTEFRARMYSWEGNPDILRLLRLFRILRLFKVGQKSDRIRMIWKAVANSTDGIFLLFMIVPLFVVFFSFVLFYAEMNSGYLAKGVWYYSDGRLSKFQSIADCMWCLMQTLTTVETPQGKIVMGIVMLLSLFIIAFPLCMITMQYTHHARMYSEQTKAHTEAAHRLRERMAVVDESAAFIPTSPTPSPPPNAETKRPHRRSIDFSGSVETLLSSFKPSDKKGLDRIETVTSTKSSSSSILKQIPHHLQPSSTFSEGSSNTPFRYSPFRVPLRGSPTDEATTPHPPTHLQSIYLTWAPPHPIHASHNHHTHTHGITGIREVERNAEGLLVDTHPAVVVLKVQDWKVEYKPDKREDVLTVRVRCKDEEGYRRLMKVLAEFD</sequence>
<keyword evidence="3" id="KW-0633">Potassium transport</keyword>
<dbReference type="PANTHER" id="PTHR11537">
    <property type="entry name" value="VOLTAGE-GATED POTASSIUM CHANNEL"/>
    <property type="match status" value="1"/>
</dbReference>
<dbReference type="STRING" id="329046.A0A1Y2CR78"/>
<reference evidence="15 16" key="1">
    <citation type="submission" date="2016-07" db="EMBL/GenBank/DDBJ databases">
        <title>Pervasive Adenine N6-methylation of Active Genes in Fungi.</title>
        <authorList>
            <consortium name="DOE Joint Genome Institute"/>
            <person name="Mondo S.J."/>
            <person name="Dannebaum R.O."/>
            <person name="Kuo R.C."/>
            <person name="Labutti K."/>
            <person name="Haridas S."/>
            <person name="Kuo A."/>
            <person name="Salamov A."/>
            <person name="Ahrendt S.R."/>
            <person name="Lipzen A."/>
            <person name="Sullivan W."/>
            <person name="Andreopoulos W.B."/>
            <person name="Clum A."/>
            <person name="Lindquist E."/>
            <person name="Daum C."/>
            <person name="Ramamoorthy G.K."/>
            <person name="Gryganskyi A."/>
            <person name="Culley D."/>
            <person name="Magnuson J.K."/>
            <person name="James T.Y."/>
            <person name="O'Malley M.A."/>
            <person name="Stajich J.E."/>
            <person name="Spatafora J.W."/>
            <person name="Visel A."/>
            <person name="Grigoriev I.V."/>
        </authorList>
    </citation>
    <scope>NUCLEOTIDE SEQUENCE [LARGE SCALE GENOMIC DNA]</scope>
    <source>
        <strain evidence="15 16">JEL800</strain>
    </source>
</reference>
<dbReference type="Proteomes" id="UP000193642">
    <property type="component" value="Unassembled WGS sequence"/>
</dbReference>
<dbReference type="PANTHER" id="PTHR11537:SF254">
    <property type="entry name" value="POTASSIUM VOLTAGE-GATED CHANNEL PROTEIN SHAB"/>
    <property type="match status" value="1"/>
</dbReference>
<evidence type="ECO:0000256" key="6">
    <source>
        <dbReference type="ARBA" id="ARBA00022882"/>
    </source>
</evidence>
<evidence type="ECO:0000256" key="2">
    <source>
        <dbReference type="ARBA" id="ARBA00022448"/>
    </source>
</evidence>
<gene>
    <name evidence="15" type="ORF">BCR33DRAFT_713783</name>
</gene>
<evidence type="ECO:0000256" key="9">
    <source>
        <dbReference type="ARBA" id="ARBA00023065"/>
    </source>
</evidence>